<comment type="pathway">
    <text evidence="2">Lipid metabolism; sphingolipid metabolism.</text>
</comment>
<evidence type="ECO:0000256" key="4">
    <source>
        <dbReference type="ARBA" id="ARBA00006335"/>
    </source>
</evidence>
<dbReference type="Gene3D" id="3.60.10.10">
    <property type="entry name" value="Endonuclease/exonuclease/phosphatase"/>
    <property type="match status" value="1"/>
</dbReference>
<evidence type="ECO:0000313" key="14">
    <source>
        <dbReference type="EMBL" id="PKI85026.1"/>
    </source>
</evidence>
<evidence type="ECO:0000313" key="15">
    <source>
        <dbReference type="Proteomes" id="UP000232875"/>
    </source>
</evidence>
<dbReference type="Proteomes" id="UP000232875">
    <property type="component" value="Unassembled WGS sequence"/>
</dbReference>
<keyword evidence="9" id="KW-0746">Sphingolipid metabolism</keyword>
<dbReference type="SUPFAM" id="SSF56219">
    <property type="entry name" value="DNase I-like"/>
    <property type="match status" value="1"/>
</dbReference>
<comment type="subcellular location">
    <subcellularLocation>
        <location evidence="1">Membrane</location>
        <topology evidence="1">Multi-pass membrane protein</topology>
    </subcellularLocation>
</comment>
<dbReference type="PANTHER" id="PTHR16320">
    <property type="entry name" value="SPHINGOMYELINASE FAMILY MEMBER"/>
    <property type="match status" value="1"/>
</dbReference>
<proteinExistence type="inferred from homology"/>
<keyword evidence="8" id="KW-0460">Magnesium</keyword>
<dbReference type="AlphaFoldDB" id="A0A2N1JET3"/>
<sequence>MRAERLRAIGQRLAQTDHDVVALQEIWFASQDWRYVQQACEANGAFGSGLAILSKHPIVEMQTHMYSLTGTPIYVQHGDWIAGKACGCATIKHPTLGLIDVWDTHFTAVGGQVGPETRRANSVVEAFELAHRCRISAERGRHVVCMGDFNSLPDSVCIAILHRYGGLYDACLDVDQTQGALLDSAITCDSPDNTWTKGKPLDELAVRHRGKRLDYVLYRGPNTAPDDWVCTRSRVVFKELIPDLEVSYSDHFGVEATLDVRPQGVQARTASRESAVEILWDALPILDHALRSAKAQQRSHYHVFWGSLNAFNFGI</sequence>
<accession>A0A2N1JET3</accession>
<dbReference type="GO" id="GO:0016020">
    <property type="term" value="C:membrane"/>
    <property type="evidence" value="ECO:0007669"/>
    <property type="project" value="UniProtKB-SubCell"/>
</dbReference>
<keyword evidence="15" id="KW-1185">Reference proteome</keyword>
<name>A0A2N1JET3_9BASI</name>
<dbReference type="EMBL" id="KZ454988">
    <property type="protein sequence ID" value="PKI85026.1"/>
    <property type="molecule type" value="Genomic_DNA"/>
</dbReference>
<dbReference type="GO" id="GO:0046872">
    <property type="term" value="F:metal ion binding"/>
    <property type="evidence" value="ECO:0007669"/>
    <property type="project" value="UniProtKB-KW"/>
</dbReference>
<comment type="similarity">
    <text evidence="4">Belongs to the neutral sphingomyelinase family.</text>
</comment>
<evidence type="ECO:0000256" key="11">
    <source>
        <dbReference type="ARBA" id="ARBA00023098"/>
    </source>
</evidence>
<dbReference type="Pfam" id="PF03372">
    <property type="entry name" value="Exo_endo_phos"/>
    <property type="match status" value="1"/>
</dbReference>
<feature type="domain" description="Endonuclease/exonuclease/phosphatase" evidence="13">
    <location>
        <begin position="5"/>
        <end position="251"/>
    </location>
</feature>
<keyword evidence="7" id="KW-0378">Hydrolase</keyword>
<evidence type="ECO:0000256" key="5">
    <source>
        <dbReference type="ARBA" id="ARBA00022692"/>
    </source>
</evidence>
<dbReference type="GO" id="GO:0004767">
    <property type="term" value="F:sphingomyelin phosphodiesterase activity"/>
    <property type="evidence" value="ECO:0007669"/>
    <property type="project" value="InterPro"/>
</dbReference>
<dbReference type="InterPro" id="IPR005135">
    <property type="entry name" value="Endo/exonuclease/phosphatase"/>
</dbReference>
<reference evidence="14 15" key="1">
    <citation type="submission" date="2017-10" db="EMBL/GenBank/DDBJ databases">
        <title>A novel species of cold-tolerant Malassezia isolated from bats.</title>
        <authorList>
            <person name="Lorch J.M."/>
            <person name="Palmer J.M."/>
            <person name="Vanderwolf K.J."/>
            <person name="Schmidt K.Z."/>
            <person name="Verant M.L."/>
            <person name="Weller T.J."/>
            <person name="Blehert D.S."/>
        </authorList>
    </citation>
    <scope>NUCLEOTIDE SEQUENCE [LARGE SCALE GENOMIC DNA]</scope>
    <source>
        <strain evidence="14 15">NWHC:44797-103</strain>
    </source>
</reference>
<keyword evidence="6" id="KW-0479">Metal-binding</keyword>
<gene>
    <name evidence="14" type="primary">ISC1</name>
    <name evidence="14" type="ORF">MVES_001342</name>
</gene>
<keyword evidence="12" id="KW-0472">Membrane</keyword>
<evidence type="ECO:0000256" key="6">
    <source>
        <dbReference type="ARBA" id="ARBA00022723"/>
    </source>
</evidence>
<dbReference type="OrthoDB" id="387657at2759"/>
<evidence type="ECO:0000256" key="1">
    <source>
        <dbReference type="ARBA" id="ARBA00004141"/>
    </source>
</evidence>
<dbReference type="PANTHER" id="PTHR16320:SF24">
    <property type="entry name" value="PHOSPHODIESTERASE, PUTATIVE-RELATED"/>
    <property type="match status" value="1"/>
</dbReference>
<dbReference type="InterPro" id="IPR038772">
    <property type="entry name" value="Sph/SMPD2-like"/>
</dbReference>
<protein>
    <submittedName>
        <fullName evidence="14">Isc1p</fullName>
    </submittedName>
</protein>
<evidence type="ECO:0000256" key="10">
    <source>
        <dbReference type="ARBA" id="ARBA00022989"/>
    </source>
</evidence>
<keyword evidence="5" id="KW-0812">Transmembrane</keyword>
<evidence type="ECO:0000256" key="2">
    <source>
        <dbReference type="ARBA" id="ARBA00004760"/>
    </source>
</evidence>
<dbReference type="InterPro" id="IPR036691">
    <property type="entry name" value="Endo/exonu/phosph_ase_sf"/>
</dbReference>
<keyword evidence="10" id="KW-1133">Transmembrane helix</keyword>
<dbReference type="STRING" id="2020962.A0A2N1JET3"/>
<organism evidence="14 15">
    <name type="scientific">Malassezia vespertilionis</name>
    <dbReference type="NCBI Taxonomy" id="2020962"/>
    <lineage>
        <taxon>Eukaryota</taxon>
        <taxon>Fungi</taxon>
        <taxon>Dikarya</taxon>
        <taxon>Basidiomycota</taxon>
        <taxon>Ustilaginomycotina</taxon>
        <taxon>Malasseziomycetes</taxon>
        <taxon>Malasseziales</taxon>
        <taxon>Malasseziaceae</taxon>
        <taxon>Malassezia</taxon>
    </lineage>
</organism>
<evidence type="ECO:0000256" key="3">
    <source>
        <dbReference type="ARBA" id="ARBA00004991"/>
    </source>
</evidence>
<evidence type="ECO:0000256" key="7">
    <source>
        <dbReference type="ARBA" id="ARBA00022801"/>
    </source>
</evidence>
<comment type="pathway">
    <text evidence="3">Sphingolipid metabolism.</text>
</comment>
<evidence type="ECO:0000256" key="8">
    <source>
        <dbReference type="ARBA" id="ARBA00022842"/>
    </source>
</evidence>
<evidence type="ECO:0000256" key="12">
    <source>
        <dbReference type="ARBA" id="ARBA00023136"/>
    </source>
</evidence>
<keyword evidence="11" id="KW-0443">Lipid metabolism</keyword>
<evidence type="ECO:0000256" key="9">
    <source>
        <dbReference type="ARBA" id="ARBA00022919"/>
    </source>
</evidence>
<dbReference type="GO" id="GO:0006665">
    <property type="term" value="P:sphingolipid metabolic process"/>
    <property type="evidence" value="ECO:0007669"/>
    <property type="project" value="UniProtKB-KW"/>
</dbReference>
<evidence type="ECO:0000259" key="13">
    <source>
        <dbReference type="Pfam" id="PF03372"/>
    </source>
</evidence>